<keyword evidence="4" id="KW-1185">Reference proteome</keyword>
<comment type="similarity">
    <text evidence="1">Belongs to the UPF0213 family.</text>
</comment>
<dbReference type="Proteomes" id="UP000187404">
    <property type="component" value="Unassembled WGS sequence"/>
</dbReference>
<dbReference type="InterPro" id="IPR035901">
    <property type="entry name" value="GIY-YIG_endonuc_sf"/>
</dbReference>
<dbReference type="InterPro" id="IPR050190">
    <property type="entry name" value="UPF0213_domain"/>
</dbReference>
<name>A0A1Q9JGC0_9FIRM</name>
<organism evidence="3 4">
    <name type="scientific">Hornefia porci</name>
    <dbReference type="NCBI Taxonomy" id="2652292"/>
    <lineage>
        <taxon>Bacteria</taxon>
        <taxon>Bacillati</taxon>
        <taxon>Bacillota</taxon>
        <taxon>Clostridia</taxon>
        <taxon>Peptostreptococcales</taxon>
        <taxon>Anaerovoracaceae</taxon>
        <taxon>Hornefia</taxon>
    </lineage>
</organism>
<evidence type="ECO:0000313" key="4">
    <source>
        <dbReference type="Proteomes" id="UP000187404"/>
    </source>
</evidence>
<gene>
    <name evidence="3" type="ORF">BHK98_03435</name>
</gene>
<protein>
    <recommendedName>
        <fullName evidence="2">GIY-YIG domain-containing protein</fullName>
    </recommendedName>
</protein>
<dbReference type="InterPro" id="IPR000305">
    <property type="entry name" value="GIY-YIG_endonuc"/>
</dbReference>
<evidence type="ECO:0000256" key="1">
    <source>
        <dbReference type="ARBA" id="ARBA00007435"/>
    </source>
</evidence>
<dbReference type="CDD" id="cd10456">
    <property type="entry name" value="GIY-YIG_UPF0213"/>
    <property type="match status" value="1"/>
</dbReference>
<reference evidence="3 4" key="1">
    <citation type="journal article" date="2016" name="Appl. Environ. Microbiol.">
        <title>Function and Phylogeny of Bacterial Butyryl Coenzyme A:Acetate Transferases and Their Diversity in the Proximal Colon of Swine.</title>
        <authorList>
            <person name="Trachsel J."/>
            <person name="Bayles D.O."/>
            <person name="Looft T."/>
            <person name="Levine U.Y."/>
            <person name="Allen H.K."/>
        </authorList>
    </citation>
    <scope>NUCLEOTIDE SEQUENCE [LARGE SCALE GENOMIC DNA]</scope>
    <source>
        <strain evidence="3 4">68-3-10</strain>
    </source>
</reference>
<dbReference type="PROSITE" id="PS50164">
    <property type="entry name" value="GIY_YIG"/>
    <property type="match status" value="1"/>
</dbReference>
<feature type="domain" description="GIY-YIG" evidence="2">
    <location>
        <begin position="1"/>
        <end position="75"/>
    </location>
</feature>
<dbReference type="Pfam" id="PF01541">
    <property type="entry name" value="GIY-YIG"/>
    <property type="match status" value="1"/>
</dbReference>
<dbReference type="AlphaFoldDB" id="A0A1Q9JGC0"/>
<dbReference type="SUPFAM" id="SSF82771">
    <property type="entry name" value="GIY-YIG endonuclease"/>
    <property type="match status" value="1"/>
</dbReference>
<dbReference type="Gene3D" id="3.40.1440.10">
    <property type="entry name" value="GIY-YIG endonuclease"/>
    <property type="match status" value="1"/>
</dbReference>
<accession>A0A1Q9JGC0</accession>
<dbReference type="PANTHER" id="PTHR34477">
    <property type="entry name" value="UPF0213 PROTEIN YHBQ"/>
    <property type="match status" value="1"/>
</dbReference>
<evidence type="ECO:0000259" key="2">
    <source>
        <dbReference type="PROSITE" id="PS50164"/>
    </source>
</evidence>
<proteinExistence type="inferred from homology"/>
<dbReference type="OrthoDB" id="9807770at2"/>
<evidence type="ECO:0000313" key="3">
    <source>
        <dbReference type="EMBL" id="OLR55197.1"/>
    </source>
</evidence>
<dbReference type="PANTHER" id="PTHR34477:SF1">
    <property type="entry name" value="UPF0213 PROTEIN YHBQ"/>
    <property type="match status" value="1"/>
</dbReference>
<dbReference type="EMBL" id="MJIE01000001">
    <property type="protein sequence ID" value="OLR55197.1"/>
    <property type="molecule type" value="Genomic_DNA"/>
</dbReference>
<dbReference type="STRING" id="1261640.BHK98_03435"/>
<dbReference type="RefSeq" id="WP_075712196.1">
    <property type="nucleotide sequence ID" value="NZ_MJIE01000001.1"/>
</dbReference>
<comment type="caution">
    <text evidence="3">The sequence shown here is derived from an EMBL/GenBank/DDBJ whole genome shotgun (WGS) entry which is preliminary data.</text>
</comment>
<sequence length="81" mass="9445">MNYTYILRCGDGSLYTGWTNDLEKRLAAHNAGRGGRYTRSRLPVELAYYESFDTKNEAMRREAAIKKLTRQEKEKLIKGIR</sequence>
<dbReference type="SMART" id="SM00465">
    <property type="entry name" value="GIYc"/>
    <property type="match status" value="1"/>
</dbReference>